<feature type="transmembrane region" description="Helical" evidence="6">
    <location>
        <begin position="416"/>
        <end position="440"/>
    </location>
</feature>
<accession>A0A2H0WP57</accession>
<comment type="caution">
    <text evidence="8">The sequence shown here is derived from an EMBL/GenBank/DDBJ whole genome shotgun (WGS) entry which is preliminary data.</text>
</comment>
<keyword evidence="4" id="KW-0808">Transferase</keyword>
<evidence type="ECO:0000256" key="3">
    <source>
        <dbReference type="ARBA" id="ARBA00022676"/>
    </source>
</evidence>
<dbReference type="InterPro" id="IPR036779">
    <property type="entry name" value="LysM_dom_sf"/>
</dbReference>
<dbReference type="Gene3D" id="2.160.20.10">
    <property type="entry name" value="Single-stranded right-handed beta-helix, Pectin lyase-like"/>
    <property type="match status" value="1"/>
</dbReference>
<feature type="transmembrane region" description="Helical" evidence="6">
    <location>
        <begin position="325"/>
        <end position="355"/>
    </location>
</feature>
<dbReference type="GO" id="GO:0005886">
    <property type="term" value="C:plasma membrane"/>
    <property type="evidence" value="ECO:0007669"/>
    <property type="project" value="UniProtKB-SubCell"/>
</dbReference>
<dbReference type="InterPro" id="IPR012334">
    <property type="entry name" value="Pectin_lyas_fold"/>
</dbReference>
<dbReference type="SUPFAM" id="SSF51126">
    <property type="entry name" value="Pectin lyase-like"/>
    <property type="match status" value="2"/>
</dbReference>
<evidence type="ECO:0000256" key="5">
    <source>
        <dbReference type="ARBA" id="ARBA00023136"/>
    </source>
</evidence>
<dbReference type="InterPro" id="IPR018392">
    <property type="entry name" value="LysM"/>
</dbReference>
<dbReference type="NCBIfam" id="TIGR03804">
    <property type="entry name" value="para_beta_helix"/>
    <property type="match status" value="2"/>
</dbReference>
<dbReference type="PANTHER" id="PTHR22913:SF12">
    <property type="entry name" value="MANNURONAN SYNTHASE"/>
    <property type="match status" value="1"/>
</dbReference>
<evidence type="ECO:0000256" key="1">
    <source>
        <dbReference type="ARBA" id="ARBA00004236"/>
    </source>
</evidence>
<dbReference type="EMBL" id="PEZI01000059">
    <property type="protein sequence ID" value="PIS14395.1"/>
    <property type="molecule type" value="Genomic_DNA"/>
</dbReference>
<dbReference type="InterPro" id="IPR006626">
    <property type="entry name" value="PbH1"/>
</dbReference>
<evidence type="ECO:0000313" key="9">
    <source>
        <dbReference type="Proteomes" id="UP000230775"/>
    </source>
</evidence>
<comment type="subcellular location">
    <subcellularLocation>
        <location evidence="1">Cell membrane</location>
    </subcellularLocation>
</comment>
<feature type="domain" description="LysM" evidence="7">
    <location>
        <begin position="486"/>
        <end position="531"/>
    </location>
</feature>
<dbReference type="Gene3D" id="3.10.350.10">
    <property type="entry name" value="LysM domain"/>
    <property type="match status" value="1"/>
</dbReference>
<sequence>MLNTIINSIQLISNDLAFYSQQYLDRYAFLAPLGVIGIWRWSVWMIKEILGLHYHPKTKEYDVKVSIVTPVYNENPTVFTQALDSWKKNNPSEIIAVVDYTDLTCIEIFKKFKKNFSGAVLIVTKIPGKRPALADGIKIAKSEIVALVDSDTIWDKDVLRNGLPPFIDAKVAGVATYQSVLNPKTFAQKIFDIQLDLRYRHEYPFLAASGDALVCLSGRTAFYRREVITPMLSDLVNEKFMGVPVISGDDKRLTYLVLAAGWKVAYQSTSHVYTPGMAELGAYLKQRLRWTRNSLRADLSAIISGWPIRHPALLFFQIDKFLQSFVVILSPIYFFVSIYFHLWIAALVILCWWFISRTVKLYYPHLSHKPQNIVIVPGYVLYTFLAGILKIYAFFTLNTQGWITRWDKSRLPRFRFLLSAPAYLATLSVVLLLTYGVYIYKEHTYIIPKSQREQLLANALPSQNEAIASSAVLGASTSAQKELFTKRYEAKRNETFAEISKKFGVDVNQLYYANMAKAPNRTIADGTILSIPGKDIQLETEISLIKPASSANYITAQYDQKTNTLLITGRGRQITLKDIVSNGGKNYLEEISPKIWLAKATIFLSNGITLRLDKNEVEWLKLESNKNEFVMLRSVNSDIIINGVKITSWDTESNDYDKTLTDGRSFVMVKDNSRMDIYDSEFAFLGYPTSPDLAISPYGVSWKVSTTKLKKILVTGEVINSKFHHNYFGAYTFGATGMLWRGNEFYENVRYGFDPHDDSNGFLVEDNIARDNGSHGIIFSKRCVYNTIRNNISYGNKLHGIMLHEKSDFNLIENNTVTGNTSGIALYHSGNNIVRNNTIKDNRHGVRANANSNSNIVQNNSIIGSKLYGIYFYDKANSNFVLDNTFKYNNVGIYIKSDSNKISKNSLINNAVGVYFQEEASNNSLTDNQIKQSGFYGIYTKVDTQASNILGVNELYRNRKDIAGMSEELEGELD</sequence>
<dbReference type="GO" id="GO:0050501">
    <property type="term" value="F:hyaluronan synthase activity"/>
    <property type="evidence" value="ECO:0007669"/>
    <property type="project" value="TreeGrafter"/>
</dbReference>
<evidence type="ECO:0000256" key="6">
    <source>
        <dbReference type="SAM" id="Phobius"/>
    </source>
</evidence>
<name>A0A2H0WP57_9BACT</name>
<keyword evidence="2" id="KW-1003">Cell membrane</keyword>
<organism evidence="8 9">
    <name type="scientific">Candidatus Shapirobacteria bacterium CG09_land_8_20_14_0_10_39_12</name>
    <dbReference type="NCBI Taxonomy" id="1974885"/>
    <lineage>
        <taxon>Bacteria</taxon>
        <taxon>Candidatus Shapironibacteriota</taxon>
    </lineage>
</organism>
<dbReference type="Gene3D" id="3.90.550.10">
    <property type="entry name" value="Spore Coat Polysaccharide Biosynthesis Protein SpsA, Chain A"/>
    <property type="match status" value="1"/>
</dbReference>
<proteinExistence type="predicted"/>
<dbReference type="InterPro" id="IPR022441">
    <property type="entry name" value="Para_beta_helix_rpt-2"/>
</dbReference>
<keyword evidence="6" id="KW-0812">Transmembrane</keyword>
<evidence type="ECO:0000259" key="7">
    <source>
        <dbReference type="PROSITE" id="PS51782"/>
    </source>
</evidence>
<dbReference type="SMART" id="SM00710">
    <property type="entry name" value="PbH1"/>
    <property type="match status" value="8"/>
</dbReference>
<dbReference type="InterPro" id="IPR006633">
    <property type="entry name" value="Carb-bd_sugar_hydrolysis-dom"/>
</dbReference>
<evidence type="ECO:0000256" key="2">
    <source>
        <dbReference type="ARBA" id="ARBA00022475"/>
    </source>
</evidence>
<evidence type="ECO:0000256" key="4">
    <source>
        <dbReference type="ARBA" id="ARBA00022679"/>
    </source>
</evidence>
<dbReference type="InterPro" id="IPR029044">
    <property type="entry name" value="Nucleotide-diphossugar_trans"/>
</dbReference>
<dbReference type="Proteomes" id="UP000230775">
    <property type="component" value="Unassembled WGS sequence"/>
</dbReference>
<gene>
    <name evidence="8" type="ORF">COT64_02875</name>
</gene>
<protein>
    <recommendedName>
        <fullName evidence="7">LysM domain-containing protein</fullName>
    </recommendedName>
</protein>
<dbReference type="InterPro" id="IPR011050">
    <property type="entry name" value="Pectin_lyase_fold/virulence"/>
</dbReference>
<dbReference type="InterPro" id="IPR007742">
    <property type="entry name" value="NosD_dom"/>
</dbReference>
<dbReference type="AlphaFoldDB" id="A0A2H0WP57"/>
<dbReference type="SMART" id="SM00722">
    <property type="entry name" value="CASH"/>
    <property type="match status" value="1"/>
</dbReference>
<dbReference type="PROSITE" id="PS51782">
    <property type="entry name" value="LYSM"/>
    <property type="match status" value="1"/>
</dbReference>
<dbReference type="GO" id="GO:0085029">
    <property type="term" value="P:extracellular matrix assembly"/>
    <property type="evidence" value="ECO:0007669"/>
    <property type="project" value="TreeGrafter"/>
</dbReference>
<evidence type="ECO:0000313" key="8">
    <source>
        <dbReference type="EMBL" id="PIS14395.1"/>
    </source>
</evidence>
<dbReference type="GO" id="GO:0030213">
    <property type="term" value="P:hyaluronan biosynthetic process"/>
    <property type="evidence" value="ECO:0007669"/>
    <property type="project" value="TreeGrafter"/>
</dbReference>
<dbReference type="Pfam" id="PF13641">
    <property type="entry name" value="Glyco_tranf_2_3"/>
    <property type="match status" value="1"/>
</dbReference>
<keyword evidence="3" id="KW-0328">Glycosyltransferase</keyword>
<dbReference type="Pfam" id="PF05048">
    <property type="entry name" value="NosD"/>
    <property type="match status" value="1"/>
</dbReference>
<feature type="transmembrane region" description="Helical" evidence="6">
    <location>
        <begin position="375"/>
        <end position="395"/>
    </location>
</feature>
<keyword evidence="6" id="KW-1133">Transmembrane helix</keyword>
<reference evidence="9" key="1">
    <citation type="submission" date="2017-09" db="EMBL/GenBank/DDBJ databases">
        <title>Depth-based differentiation of microbial function through sediment-hosted aquifers and enrichment of novel symbionts in the deep terrestrial subsurface.</title>
        <authorList>
            <person name="Probst A.J."/>
            <person name="Ladd B."/>
            <person name="Jarett J.K."/>
            <person name="Geller-Mcgrath D.E."/>
            <person name="Sieber C.M.K."/>
            <person name="Emerson J.B."/>
            <person name="Anantharaman K."/>
            <person name="Thomas B.C."/>
            <person name="Malmstrom R."/>
            <person name="Stieglmeier M."/>
            <person name="Klingl A."/>
            <person name="Woyke T."/>
            <person name="Ryan C.M."/>
            <person name="Banfield J.F."/>
        </authorList>
    </citation>
    <scope>NUCLEOTIDE SEQUENCE [LARGE SCALE GENOMIC DNA]</scope>
</reference>
<keyword evidence="5 6" id="KW-0472">Membrane</keyword>
<dbReference type="SUPFAM" id="SSF53448">
    <property type="entry name" value="Nucleotide-diphospho-sugar transferases"/>
    <property type="match status" value="1"/>
</dbReference>
<dbReference type="PANTHER" id="PTHR22913">
    <property type="entry name" value="HYALURONAN SYNTHASE"/>
    <property type="match status" value="1"/>
</dbReference>